<feature type="transmembrane region" description="Helical" evidence="1">
    <location>
        <begin position="92"/>
        <end position="110"/>
    </location>
</feature>
<dbReference type="RefSeq" id="WP_103804610.1">
    <property type="nucleotide sequence ID" value="NZ_PQVG01000001.1"/>
</dbReference>
<evidence type="ECO:0000256" key="1">
    <source>
        <dbReference type="SAM" id="Phobius"/>
    </source>
</evidence>
<keyword evidence="1" id="KW-1133">Transmembrane helix</keyword>
<evidence type="ECO:0000313" key="3">
    <source>
        <dbReference type="Proteomes" id="UP000237310"/>
    </source>
</evidence>
<dbReference type="EMBL" id="PQVG01000001">
    <property type="protein sequence ID" value="POY41472.1"/>
    <property type="molecule type" value="Genomic_DNA"/>
</dbReference>
<feature type="transmembrane region" description="Helical" evidence="1">
    <location>
        <begin position="58"/>
        <end position="80"/>
    </location>
</feature>
<dbReference type="OrthoDB" id="982493at2"/>
<evidence type="ECO:0000313" key="2">
    <source>
        <dbReference type="EMBL" id="POY41472.1"/>
    </source>
</evidence>
<dbReference type="InterPro" id="IPR026414">
    <property type="entry name" value="ExosoTase_F-assoc_memb"/>
</dbReference>
<sequence length="147" mass="17595">MLQKLLNHKARIALATLFAIGLVVIRAYEDRLFYDPFLNYFKTDYYNLPIPEIDNFKLFLGLFFRYFMNTVLSLAIIYVLFKDIDAIKFASFLYSLFFVILIIALFFILLNTGETNKMGLFYIRRFLIQPLFLLLFLPAFYYQKQKK</sequence>
<accession>A0A2S5AG88</accession>
<keyword evidence="1" id="KW-0472">Membrane</keyword>
<dbReference type="AlphaFoldDB" id="A0A2S5AG88"/>
<organism evidence="2 3">
    <name type="scientific">Flavobacterium alvei</name>
    <dbReference type="NCBI Taxonomy" id="2080416"/>
    <lineage>
        <taxon>Bacteria</taxon>
        <taxon>Pseudomonadati</taxon>
        <taxon>Bacteroidota</taxon>
        <taxon>Flavobacteriia</taxon>
        <taxon>Flavobacteriales</taxon>
        <taxon>Flavobacteriaceae</taxon>
        <taxon>Flavobacterium</taxon>
    </lineage>
</organism>
<gene>
    <name evidence="2" type="ORF">C3L50_02905</name>
</gene>
<comment type="caution">
    <text evidence="2">The sequence shown here is derived from an EMBL/GenBank/DDBJ whole genome shotgun (WGS) entry which is preliminary data.</text>
</comment>
<proteinExistence type="predicted"/>
<dbReference type="Proteomes" id="UP000237310">
    <property type="component" value="Unassembled WGS sequence"/>
</dbReference>
<name>A0A2S5AG88_9FLAO</name>
<feature type="transmembrane region" description="Helical" evidence="1">
    <location>
        <begin position="122"/>
        <end position="142"/>
    </location>
</feature>
<dbReference type="NCBIfam" id="TIGR04127">
    <property type="entry name" value="flavo_near_exo"/>
    <property type="match status" value="1"/>
</dbReference>
<keyword evidence="3" id="KW-1185">Reference proteome</keyword>
<reference evidence="2 3" key="1">
    <citation type="submission" date="2018-01" db="EMBL/GenBank/DDBJ databases">
        <authorList>
            <person name="Gaut B.S."/>
            <person name="Morton B.R."/>
            <person name="Clegg M.T."/>
            <person name="Duvall M.R."/>
        </authorList>
    </citation>
    <scope>NUCLEOTIDE SEQUENCE [LARGE SCALE GENOMIC DNA]</scope>
    <source>
        <strain evidence="2 3">HR-AY</strain>
    </source>
</reference>
<keyword evidence="1" id="KW-0812">Transmembrane</keyword>
<protein>
    <submittedName>
        <fullName evidence="2">Exosortase F system-associated protein</fullName>
    </submittedName>
</protein>